<gene>
    <name evidence="1" type="ORF">HanXRQr2_Chr12g0522931</name>
</gene>
<evidence type="ECO:0000313" key="1">
    <source>
        <dbReference type="EMBL" id="KAF5776318.1"/>
    </source>
</evidence>
<keyword evidence="1" id="KW-0378">Hydrolase</keyword>
<dbReference type="InterPro" id="IPR029033">
    <property type="entry name" value="His_PPase_superfam"/>
</dbReference>
<accession>A0A9K3ENM9</accession>
<dbReference type="GO" id="GO:0003873">
    <property type="term" value="F:6-phosphofructo-2-kinase activity"/>
    <property type="evidence" value="ECO:0007669"/>
    <property type="project" value="UniProtKB-EC"/>
</dbReference>
<dbReference type="EC" id="3.1.3.46" evidence="1"/>
<dbReference type="AlphaFoldDB" id="A0A9K3ENM9"/>
<organism evidence="1 2">
    <name type="scientific">Helianthus annuus</name>
    <name type="common">Common sunflower</name>
    <dbReference type="NCBI Taxonomy" id="4232"/>
    <lineage>
        <taxon>Eukaryota</taxon>
        <taxon>Viridiplantae</taxon>
        <taxon>Streptophyta</taxon>
        <taxon>Embryophyta</taxon>
        <taxon>Tracheophyta</taxon>
        <taxon>Spermatophyta</taxon>
        <taxon>Magnoliopsida</taxon>
        <taxon>eudicotyledons</taxon>
        <taxon>Gunneridae</taxon>
        <taxon>Pentapetalae</taxon>
        <taxon>asterids</taxon>
        <taxon>campanulids</taxon>
        <taxon>Asterales</taxon>
        <taxon>Asteraceae</taxon>
        <taxon>Asteroideae</taxon>
        <taxon>Heliantheae alliance</taxon>
        <taxon>Heliantheae</taxon>
        <taxon>Helianthus</taxon>
    </lineage>
</organism>
<dbReference type="Gramene" id="mRNA:HanXRQr2_Chr12g0522931">
    <property type="protein sequence ID" value="mRNA:HanXRQr2_Chr12g0522931"/>
    <property type="gene ID" value="HanXRQr2_Chr12g0522931"/>
</dbReference>
<reference evidence="1" key="1">
    <citation type="journal article" date="2017" name="Nature">
        <title>The sunflower genome provides insights into oil metabolism, flowering and Asterid evolution.</title>
        <authorList>
            <person name="Badouin H."/>
            <person name="Gouzy J."/>
            <person name="Grassa C.J."/>
            <person name="Murat F."/>
            <person name="Staton S.E."/>
            <person name="Cottret L."/>
            <person name="Lelandais-Briere C."/>
            <person name="Owens G.L."/>
            <person name="Carrere S."/>
            <person name="Mayjonade B."/>
            <person name="Legrand L."/>
            <person name="Gill N."/>
            <person name="Kane N.C."/>
            <person name="Bowers J.E."/>
            <person name="Hubner S."/>
            <person name="Bellec A."/>
            <person name="Berard A."/>
            <person name="Berges H."/>
            <person name="Blanchet N."/>
            <person name="Boniface M.C."/>
            <person name="Brunel D."/>
            <person name="Catrice O."/>
            <person name="Chaidir N."/>
            <person name="Claudel C."/>
            <person name="Donnadieu C."/>
            <person name="Faraut T."/>
            <person name="Fievet G."/>
            <person name="Helmstetter N."/>
            <person name="King M."/>
            <person name="Knapp S.J."/>
            <person name="Lai Z."/>
            <person name="Le Paslier M.C."/>
            <person name="Lippi Y."/>
            <person name="Lorenzon L."/>
            <person name="Mandel J.R."/>
            <person name="Marage G."/>
            <person name="Marchand G."/>
            <person name="Marquand E."/>
            <person name="Bret-Mestries E."/>
            <person name="Morien E."/>
            <person name="Nambeesan S."/>
            <person name="Nguyen T."/>
            <person name="Pegot-Espagnet P."/>
            <person name="Pouilly N."/>
            <person name="Raftis F."/>
            <person name="Sallet E."/>
            <person name="Schiex T."/>
            <person name="Thomas J."/>
            <person name="Vandecasteele C."/>
            <person name="Vares D."/>
            <person name="Vear F."/>
            <person name="Vautrin S."/>
            <person name="Crespi M."/>
            <person name="Mangin B."/>
            <person name="Burke J.M."/>
            <person name="Salse J."/>
            <person name="Munos S."/>
            <person name="Vincourt P."/>
            <person name="Rieseberg L.H."/>
            <person name="Langlade N.B."/>
        </authorList>
    </citation>
    <scope>NUCLEOTIDE SEQUENCE</scope>
    <source>
        <tissue evidence="1">Leaves</tissue>
    </source>
</reference>
<sequence length="44" mass="5402">MMYEEIKKNMPEEHESQRMINYRYPHGESYLDVIQRFGDCYNGV</sequence>
<dbReference type="EC" id="2.7.1.105" evidence="1"/>
<dbReference type="EMBL" id="MNCJ02000327">
    <property type="protein sequence ID" value="KAF5776318.1"/>
    <property type="molecule type" value="Genomic_DNA"/>
</dbReference>
<dbReference type="Gene3D" id="3.40.50.1240">
    <property type="entry name" value="Phosphoglycerate mutase-like"/>
    <property type="match status" value="1"/>
</dbReference>
<evidence type="ECO:0000313" key="2">
    <source>
        <dbReference type="Proteomes" id="UP000215914"/>
    </source>
</evidence>
<reference evidence="1" key="2">
    <citation type="submission" date="2020-06" db="EMBL/GenBank/DDBJ databases">
        <title>Helianthus annuus Genome sequencing and assembly Release 2.</title>
        <authorList>
            <person name="Gouzy J."/>
            <person name="Langlade N."/>
            <person name="Munos S."/>
        </authorList>
    </citation>
    <scope>NUCLEOTIDE SEQUENCE</scope>
    <source>
        <tissue evidence="1">Leaves</tissue>
    </source>
</reference>
<dbReference type="Proteomes" id="UP000215914">
    <property type="component" value="Unassembled WGS sequence"/>
</dbReference>
<dbReference type="PIRSF" id="PIRSF000709">
    <property type="entry name" value="6PFK_2-Ptase"/>
    <property type="match status" value="1"/>
</dbReference>
<dbReference type="GO" id="GO:0004331">
    <property type="term" value="F:fructose-2,6-bisphosphate 2-phosphatase activity"/>
    <property type="evidence" value="ECO:0007669"/>
    <property type="project" value="UniProtKB-EC"/>
</dbReference>
<proteinExistence type="predicted"/>
<protein>
    <submittedName>
        <fullName evidence="1">6-phosphofructo-2-kinase, Fructose-2,6-bisphosphate 2-phosphatase</fullName>
        <ecNumber evidence="1">2.7.1.105</ecNumber>
        <ecNumber evidence="1">3.1.3.46</ecNumber>
    </submittedName>
</protein>
<keyword evidence="1" id="KW-0808">Transferase</keyword>
<keyword evidence="2" id="KW-1185">Reference proteome</keyword>
<comment type="caution">
    <text evidence="1">The sequence shown here is derived from an EMBL/GenBank/DDBJ whole genome shotgun (WGS) entry which is preliminary data.</text>
</comment>
<name>A0A9K3ENM9_HELAN</name>